<evidence type="ECO:0000313" key="2">
    <source>
        <dbReference type="Proteomes" id="UP001374535"/>
    </source>
</evidence>
<gene>
    <name evidence="1" type="ORF">V8G54_017184</name>
</gene>
<proteinExistence type="predicted"/>
<accession>A0AAQ3RYI2</accession>
<dbReference type="AlphaFoldDB" id="A0AAQ3RYI2"/>
<feature type="non-terminal residue" evidence="1">
    <location>
        <position position="134"/>
    </location>
</feature>
<protein>
    <submittedName>
        <fullName evidence="1">Uncharacterized protein</fullName>
    </submittedName>
</protein>
<organism evidence="1 2">
    <name type="scientific">Vigna mungo</name>
    <name type="common">Black gram</name>
    <name type="synonym">Phaseolus mungo</name>
    <dbReference type="NCBI Taxonomy" id="3915"/>
    <lineage>
        <taxon>Eukaryota</taxon>
        <taxon>Viridiplantae</taxon>
        <taxon>Streptophyta</taxon>
        <taxon>Embryophyta</taxon>
        <taxon>Tracheophyta</taxon>
        <taxon>Spermatophyta</taxon>
        <taxon>Magnoliopsida</taxon>
        <taxon>eudicotyledons</taxon>
        <taxon>Gunneridae</taxon>
        <taxon>Pentapetalae</taxon>
        <taxon>rosids</taxon>
        <taxon>fabids</taxon>
        <taxon>Fabales</taxon>
        <taxon>Fabaceae</taxon>
        <taxon>Papilionoideae</taxon>
        <taxon>50 kb inversion clade</taxon>
        <taxon>NPAAA clade</taxon>
        <taxon>indigoferoid/millettioid clade</taxon>
        <taxon>Phaseoleae</taxon>
        <taxon>Vigna</taxon>
    </lineage>
</organism>
<evidence type="ECO:0000313" key="1">
    <source>
        <dbReference type="EMBL" id="WVZ12654.1"/>
    </source>
</evidence>
<name>A0AAQ3RYI2_VIGMU</name>
<dbReference type="Proteomes" id="UP001374535">
    <property type="component" value="Chromosome 5"/>
</dbReference>
<sequence>MLVVIHTVLVLRIPQSTHHHIHPLLLSVSVPLSGLPRRPKRGRHRLLLHQFRRSRRRKIEHLRQHPGSLVHRFLFFYPNQWRCLEPSLQPYFVPPDLLLWTHPSSLQPIREAEDSRLKILGHRIATINPRSKRK</sequence>
<keyword evidence="2" id="KW-1185">Reference proteome</keyword>
<dbReference type="EMBL" id="CP144696">
    <property type="protein sequence ID" value="WVZ12654.1"/>
    <property type="molecule type" value="Genomic_DNA"/>
</dbReference>
<reference evidence="1 2" key="1">
    <citation type="journal article" date="2023" name="Life. Sci Alliance">
        <title>Evolutionary insights into 3D genome organization and epigenetic landscape of Vigna mungo.</title>
        <authorList>
            <person name="Junaid A."/>
            <person name="Singh B."/>
            <person name="Bhatia S."/>
        </authorList>
    </citation>
    <scope>NUCLEOTIDE SEQUENCE [LARGE SCALE GENOMIC DNA]</scope>
    <source>
        <strain evidence="1">Urdbean</strain>
    </source>
</reference>